<reference evidence="3" key="1">
    <citation type="journal article" date="2020" name="Nat. Commun.">
        <title>Large-scale genome sequencing of mycorrhizal fungi provides insights into the early evolution of symbiotic traits.</title>
        <authorList>
            <person name="Miyauchi S."/>
            <person name="Kiss E."/>
            <person name="Kuo A."/>
            <person name="Drula E."/>
            <person name="Kohler A."/>
            <person name="Sanchez-Garcia M."/>
            <person name="Morin E."/>
            <person name="Andreopoulos B."/>
            <person name="Barry K.W."/>
            <person name="Bonito G."/>
            <person name="Buee M."/>
            <person name="Carver A."/>
            <person name="Chen C."/>
            <person name="Cichocki N."/>
            <person name="Clum A."/>
            <person name="Culley D."/>
            <person name="Crous P.W."/>
            <person name="Fauchery L."/>
            <person name="Girlanda M."/>
            <person name="Hayes R.D."/>
            <person name="Keri Z."/>
            <person name="LaButti K."/>
            <person name="Lipzen A."/>
            <person name="Lombard V."/>
            <person name="Magnuson J."/>
            <person name="Maillard F."/>
            <person name="Murat C."/>
            <person name="Nolan M."/>
            <person name="Ohm R.A."/>
            <person name="Pangilinan J."/>
            <person name="Pereira M.F."/>
            <person name="Perotto S."/>
            <person name="Peter M."/>
            <person name="Pfister S."/>
            <person name="Riley R."/>
            <person name="Sitrit Y."/>
            <person name="Stielow J.B."/>
            <person name="Szollosi G."/>
            <person name="Zifcakova L."/>
            <person name="Stursova M."/>
            <person name="Spatafora J.W."/>
            <person name="Tedersoo L."/>
            <person name="Vaario L.M."/>
            <person name="Yamada A."/>
            <person name="Yan M."/>
            <person name="Wang P."/>
            <person name="Xu J."/>
            <person name="Bruns T."/>
            <person name="Baldrian P."/>
            <person name="Vilgalys R."/>
            <person name="Dunand C."/>
            <person name="Henrissat B."/>
            <person name="Grigoriev I.V."/>
            <person name="Hibbett D."/>
            <person name="Nagy L.G."/>
            <person name="Martin F.M."/>
        </authorList>
    </citation>
    <scope>NUCLEOTIDE SEQUENCE</scope>
    <source>
        <strain evidence="3">UP504</strain>
    </source>
</reference>
<organism evidence="3 4">
    <name type="scientific">Hydnum rufescens UP504</name>
    <dbReference type="NCBI Taxonomy" id="1448309"/>
    <lineage>
        <taxon>Eukaryota</taxon>
        <taxon>Fungi</taxon>
        <taxon>Dikarya</taxon>
        <taxon>Basidiomycota</taxon>
        <taxon>Agaricomycotina</taxon>
        <taxon>Agaricomycetes</taxon>
        <taxon>Cantharellales</taxon>
        <taxon>Hydnaceae</taxon>
        <taxon>Hydnum</taxon>
    </lineage>
</organism>
<dbReference type="EMBL" id="MU128916">
    <property type="protein sequence ID" value="KAF9519619.1"/>
    <property type="molecule type" value="Genomic_DNA"/>
</dbReference>
<dbReference type="AlphaFoldDB" id="A0A9P6B8A3"/>
<dbReference type="PANTHER" id="PTHR12854">
    <property type="entry name" value="ATAXIN 2-RELATED"/>
    <property type="match status" value="1"/>
</dbReference>
<comment type="caution">
    <text evidence="3">The sequence shown here is derived from an EMBL/GenBank/DDBJ whole genome shotgun (WGS) entry which is preliminary data.</text>
</comment>
<feature type="region of interest" description="Disordered" evidence="1">
    <location>
        <begin position="238"/>
        <end position="276"/>
    </location>
</feature>
<feature type="region of interest" description="Disordered" evidence="1">
    <location>
        <begin position="498"/>
        <end position="541"/>
    </location>
</feature>
<feature type="domain" description="LsmAD" evidence="2">
    <location>
        <begin position="144"/>
        <end position="214"/>
    </location>
</feature>
<feature type="region of interest" description="Disordered" evidence="1">
    <location>
        <begin position="67"/>
        <end position="130"/>
    </location>
</feature>
<feature type="region of interest" description="Disordered" evidence="1">
    <location>
        <begin position="362"/>
        <end position="483"/>
    </location>
</feature>
<evidence type="ECO:0000313" key="3">
    <source>
        <dbReference type="EMBL" id="KAF9519619.1"/>
    </source>
</evidence>
<feature type="compositionally biased region" description="Pro residues" evidence="1">
    <location>
        <begin position="424"/>
        <end position="436"/>
    </location>
</feature>
<keyword evidence="4" id="KW-1185">Reference proteome</keyword>
<dbReference type="InterPro" id="IPR045117">
    <property type="entry name" value="ATXN2-like"/>
</dbReference>
<dbReference type="OrthoDB" id="2275718at2759"/>
<dbReference type="SMART" id="SM01272">
    <property type="entry name" value="LsmAD"/>
    <property type="match status" value="1"/>
</dbReference>
<dbReference type="GO" id="GO:0003729">
    <property type="term" value="F:mRNA binding"/>
    <property type="evidence" value="ECO:0007669"/>
    <property type="project" value="TreeGrafter"/>
</dbReference>
<evidence type="ECO:0000259" key="2">
    <source>
        <dbReference type="SMART" id="SM01272"/>
    </source>
</evidence>
<proteinExistence type="predicted"/>
<evidence type="ECO:0000313" key="4">
    <source>
        <dbReference type="Proteomes" id="UP000886523"/>
    </source>
</evidence>
<dbReference type="GO" id="GO:0034063">
    <property type="term" value="P:stress granule assembly"/>
    <property type="evidence" value="ECO:0007669"/>
    <property type="project" value="TreeGrafter"/>
</dbReference>
<dbReference type="InterPro" id="IPR009604">
    <property type="entry name" value="LsmAD_domain"/>
</dbReference>
<evidence type="ECO:0000256" key="1">
    <source>
        <dbReference type="SAM" id="MobiDB-lite"/>
    </source>
</evidence>
<dbReference type="GO" id="GO:0010494">
    <property type="term" value="C:cytoplasmic stress granule"/>
    <property type="evidence" value="ECO:0007669"/>
    <property type="project" value="TreeGrafter"/>
</dbReference>
<feature type="compositionally biased region" description="Low complexity" evidence="1">
    <location>
        <begin position="509"/>
        <end position="523"/>
    </location>
</feature>
<dbReference type="Pfam" id="PF06741">
    <property type="entry name" value="LsmAD"/>
    <property type="match status" value="1"/>
</dbReference>
<feature type="non-terminal residue" evidence="3">
    <location>
        <position position="860"/>
    </location>
</feature>
<sequence length="860" mass="92044">MEPALNTNIIVHTRNGGRHSGLLVSLDPDGRGFTLKNYQDLSNPNAVPQDSMHFPSLQLADWQLSDAPNGNGAPKAFRTDADISQSGRNLRERELQAWTPEATSSGMNPPYHNGGTAPDDDSTFGPGAGASGHWDQFDVNQKLFGVTTDFNEELYTTKLDRSHPDFKERERRAIQIANEIQNSTTSNPHIAEERNLADDSGVNEEDKFGAVVRGPGAYVPPGARGSLAPIPARTETNRSANAAANPPPDPVAVEVPQLSVNGPDGKPSPASAVPKAGENNLVGTFREFVSNERQRLAQKKQQIVKKERDGKIADLVKFSQEFKLNRPIPRDLVPILAKDEKKQQEIIQKSVAEAESAGARAIGAQPSSGPVGAHRVPLVFPPPASKLDAQTRRPAASASPVVLAAAPSNSTSTAKTAAPTTKADPPPSGTGRPPPMVIQKIPPFRKKSESIQSNSASNSGNGNSPAQTDAIPAPASPTASQNSSASAAFKLNVKASSFRPNPNASAFKPSAGSSSPTAGTSVVKPRPEPKSETPNPFFGTRPIKKQAVHIKDDFNPFKYAKVTEASSIPPNWPYTGKRYMQQMFPVIPPAAPAPPISGPPAFEEDPAQVAARGYGMMYAYGPYPYPGQHPQQQMMAVPAGAPPGGYMPSPFMQPMPYPPPPHQGNGPRMCILHLGIRFLPDTSLFTSSLHVWTSSNERYAPLSRIPPATTSRSVSTKWGPTRLYAPYPHPPACLCVPSESSDAPCCPLSYDDGTASAPTTSTPTSIRCSGWASWSTRARSDERWALTGLFISFWGVGEDAGVRSSVGVREKEDVKGENVVSCCPLFFSPSCRCCVCRHLLFVLSSWRKCSVLCGKSISNP</sequence>
<accession>A0A9P6B8A3</accession>
<dbReference type="Proteomes" id="UP000886523">
    <property type="component" value="Unassembled WGS sequence"/>
</dbReference>
<protein>
    <recommendedName>
        <fullName evidence="2">LsmAD domain-containing protein</fullName>
    </recommendedName>
</protein>
<gene>
    <name evidence="3" type="ORF">BS47DRAFT_1312222</name>
</gene>
<dbReference type="PANTHER" id="PTHR12854:SF7">
    <property type="entry name" value="ATAXIN-2 HOMOLOG"/>
    <property type="match status" value="1"/>
</dbReference>
<name>A0A9P6B8A3_9AGAM</name>
<feature type="compositionally biased region" description="Low complexity" evidence="1">
    <location>
        <begin position="394"/>
        <end position="423"/>
    </location>
</feature>
<feature type="compositionally biased region" description="Low complexity" evidence="1">
    <location>
        <begin position="450"/>
        <end position="464"/>
    </location>
</feature>